<sequence>MRILIDECLPTRCRTWFPGHVVETVAFRGWKGVLNGALLTRAVEADFDVLLTADRQMYRQHDFSRLPLAVVVTPGNRLSILNGLRETIVTAVERTAMGDYVEVPGPGIADETLDGS</sequence>
<dbReference type="OrthoDB" id="8085537at2"/>
<dbReference type="AlphaFoldDB" id="A0A512E2M5"/>
<dbReference type="EMBL" id="BJYZ01000055">
    <property type="protein sequence ID" value="GEO42936.1"/>
    <property type="molecule type" value="Genomic_DNA"/>
</dbReference>
<dbReference type="Proteomes" id="UP000321523">
    <property type="component" value="Unassembled WGS sequence"/>
</dbReference>
<evidence type="ECO:0000313" key="1">
    <source>
        <dbReference type="EMBL" id="GEO42936.1"/>
    </source>
</evidence>
<protein>
    <submittedName>
        <fullName evidence="1">Uncharacterized protein</fullName>
    </submittedName>
</protein>
<name>A0A512E2M5_9PROT</name>
<evidence type="ECO:0000313" key="2">
    <source>
        <dbReference type="Proteomes" id="UP000321523"/>
    </source>
</evidence>
<reference evidence="1 2" key="1">
    <citation type="submission" date="2019-07" db="EMBL/GenBank/DDBJ databases">
        <title>Whole genome shotgun sequence of Skermanella aerolata NBRC 106429.</title>
        <authorList>
            <person name="Hosoyama A."/>
            <person name="Uohara A."/>
            <person name="Ohji S."/>
            <person name="Ichikawa N."/>
        </authorList>
    </citation>
    <scope>NUCLEOTIDE SEQUENCE [LARGE SCALE GENOMIC DNA]</scope>
    <source>
        <strain evidence="1 2">NBRC 106429</strain>
    </source>
</reference>
<organism evidence="1 2">
    <name type="scientific">Skermanella aerolata</name>
    <dbReference type="NCBI Taxonomy" id="393310"/>
    <lineage>
        <taxon>Bacteria</taxon>
        <taxon>Pseudomonadati</taxon>
        <taxon>Pseudomonadota</taxon>
        <taxon>Alphaproteobacteria</taxon>
        <taxon>Rhodospirillales</taxon>
        <taxon>Azospirillaceae</taxon>
        <taxon>Skermanella</taxon>
    </lineage>
</organism>
<gene>
    <name evidence="1" type="ORF">SAE02_70840</name>
</gene>
<comment type="caution">
    <text evidence="1">The sequence shown here is derived from an EMBL/GenBank/DDBJ whole genome shotgun (WGS) entry which is preliminary data.</text>
</comment>
<proteinExistence type="predicted"/>
<accession>A0A512E2M5</accession>
<dbReference type="RefSeq" id="WP_052832610.1">
    <property type="nucleotide sequence ID" value="NZ_BJYZ01000055.1"/>
</dbReference>
<keyword evidence="2" id="KW-1185">Reference proteome</keyword>